<proteinExistence type="predicted"/>
<protein>
    <submittedName>
        <fullName evidence="2">Uncharacterized protein</fullName>
    </submittedName>
</protein>
<dbReference type="EMBL" id="JBHRTD010000001">
    <property type="protein sequence ID" value="MFC3136614.1"/>
    <property type="molecule type" value="Genomic_DNA"/>
</dbReference>
<accession>A0ABV7G8H1</accession>
<keyword evidence="1" id="KW-0472">Membrane</keyword>
<feature type="transmembrane region" description="Helical" evidence="1">
    <location>
        <begin position="6"/>
        <end position="26"/>
    </location>
</feature>
<dbReference type="Proteomes" id="UP001595621">
    <property type="component" value="Unassembled WGS sequence"/>
</dbReference>
<dbReference type="RefSeq" id="WP_248936418.1">
    <property type="nucleotide sequence ID" value="NZ_JAKILF010000005.1"/>
</dbReference>
<evidence type="ECO:0000256" key="1">
    <source>
        <dbReference type="SAM" id="Phobius"/>
    </source>
</evidence>
<organism evidence="2 3">
    <name type="scientific">Shewanella submarina</name>
    <dbReference type="NCBI Taxonomy" id="2016376"/>
    <lineage>
        <taxon>Bacteria</taxon>
        <taxon>Pseudomonadati</taxon>
        <taxon>Pseudomonadota</taxon>
        <taxon>Gammaproteobacteria</taxon>
        <taxon>Alteromonadales</taxon>
        <taxon>Shewanellaceae</taxon>
        <taxon>Shewanella</taxon>
    </lineage>
</organism>
<reference evidence="3" key="1">
    <citation type="journal article" date="2019" name="Int. J. Syst. Evol. Microbiol.">
        <title>The Global Catalogue of Microorganisms (GCM) 10K type strain sequencing project: providing services to taxonomists for standard genome sequencing and annotation.</title>
        <authorList>
            <consortium name="The Broad Institute Genomics Platform"/>
            <consortium name="The Broad Institute Genome Sequencing Center for Infectious Disease"/>
            <person name="Wu L."/>
            <person name="Ma J."/>
        </authorList>
    </citation>
    <scope>NUCLEOTIDE SEQUENCE [LARGE SCALE GENOMIC DNA]</scope>
    <source>
        <strain evidence="3">KCTC 52277</strain>
    </source>
</reference>
<gene>
    <name evidence="2" type="ORF">ACFOE0_00215</name>
</gene>
<sequence>MNAKQTIKAVLIAPWITLVFVAILFIEHLLGAAHGTAQNSMSQIPGAIFIIFMFVFGFVGTAYLIVISVGLPVHWFFLAWGSGTGRFT</sequence>
<keyword evidence="1" id="KW-1133">Transmembrane helix</keyword>
<comment type="caution">
    <text evidence="2">The sequence shown here is derived from an EMBL/GenBank/DDBJ whole genome shotgun (WGS) entry which is preliminary data.</text>
</comment>
<keyword evidence="3" id="KW-1185">Reference proteome</keyword>
<feature type="transmembrane region" description="Helical" evidence="1">
    <location>
        <begin position="47"/>
        <end position="77"/>
    </location>
</feature>
<name>A0ABV7G8H1_9GAMM</name>
<keyword evidence="1" id="KW-0812">Transmembrane</keyword>
<evidence type="ECO:0000313" key="3">
    <source>
        <dbReference type="Proteomes" id="UP001595621"/>
    </source>
</evidence>
<evidence type="ECO:0000313" key="2">
    <source>
        <dbReference type="EMBL" id="MFC3136614.1"/>
    </source>
</evidence>